<name>A0ABX4CGW0_FLAHY</name>
<dbReference type="NCBIfam" id="TIGR01451">
    <property type="entry name" value="B_ant_repeat"/>
    <property type="match status" value="1"/>
</dbReference>
<proteinExistence type="predicted"/>
<dbReference type="RefSeq" id="WP_207761513.1">
    <property type="nucleotide sequence ID" value="NZ_MUGY01000012.1"/>
</dbReference>
<dbReference type="SUPFAM" id="SSF49478">
    <property type="entry name" value="Cna protein B-type domain"/>
    <property type="match status" value="1"/>
</dbReference>
<feature type="non-terminal residue" evidence="2">
    <location>
        <position position="1"/>
    </location>
</feature>
<protein>
    <recommendedName>
        <fullName evidence="1">DUF7507 domain-containing protein</fullName>
    </recommendedName>
</protein>
<organism evidence="2 3">
    <name type="scientific">Flavobacterium hydatis</name>
    <name type="common">Cytophaga aquatilis</name>
    <dbReference type="NCBI Taxonomy" id="991"/>
    <lineage>
        <taxon>Bacteria</taxon>
        <taxon>Pseudomonadati</taxon>
        <taxon>Bacteroidota</taxon>
        <taxon>Flavobacteriia</taxon>
        <taxon>Flavobacteriales</taxon>
        <taxon>Flavobacteriaceae</taxon>
        <taxon>Flavobacterium</taxon>
    </lineage>
</organism>
<evidence type="ECO:0000313" key="2">
    <source>
        <dbReference type="EMBL" id="OXA93886.1"/>
    </source>
</evidence>
<dbReference type="InterPro" id="IPR047589">
    <property type="entry name" value="DUF11_rpt"/>
</dbReference>
<evidence type="ECO:0000259" key="1">
    <source>
        <dbReference type="Pfam" id="PF24346"/>
    </source>
</evidence>
<gene>
    <name evidence="2" type="ORF">B0A62_12055</name>
</gene>
<keyword evidence="3" id="KW-1185">Reference proteome</keyword>
<reference evidence="2 3" key="1">
    <citation type="submission" date="2016-11" db="EMBL/GenBank/DDBJ databases">
        <title>Whole genomes of Flavobacteriaceae.</title>
        <authorList>
            <person name="Stine C."/>
            <person name="Li C."/>
            <person name="Tadesse D."/>
        </authorList>
    </citation>
    <scope>NUCLEOTIDE SEQUENCE [LARGE SCALE GENOMIC DNA]</scope>
    <source>
        <strain evidence="2 3">ATCC 29551</strain>
    </source>
</reference>
<accession>A0ABX4CGW0</accession>
<dbReference type="Gene3D" id="2.60.40.10">
    <property type="entry name" value="Immunoglobulins"/>
    <property type="match status" value="1"/>
</dbReference>
<dbReference type="InterPro" id="IPR013783">
    <property type="entry name" value="Ig-like_fold"/>
</dbReference>
<dbReference type="Pfam" id="PF13585">
    <property type="entry name" value="CHU_C"/>
    <property type="match status" value="1"/>
</dbReference>
<dbReference type="EMBL" id="MUGY01000012">
    <property type="protein sequence ID" value="OXA93886.1"/>
    <property type="molecule type" value="Genomic_DNA"/>
</dbReference>
<dbReference type="Pfam" id="PF24346">
    <property type="entry name" value="DUF7507"/>
    <property type="match status" value="1"/>
</dbReference>
<sequence length="966" mass="103406">VSGGSRICSGSPSAELTLTGHTGTIIKWQSAVSPFTIWNDISNTTATYTSGNLTQTTQFRAVVKDGSCDEATSEVTTVTVDLLTKPILDNLIQPSCSDANGSFNISNYNIAYSYEVIPSNGVSIVNDKVTARVGSYIVIAKLGLCNSLTSDVIVLKNYVCPIFENGTISSTGGTVFENITSNDKVNGVPVVLGATGNASVAISGIWPTGITLDPLTGKVTVDAGIAPGVYNVVYELCDKMTHQVCATVSNEIKVISVVEPIFENGTISSTGGTVFENITSNDKVNGVPVVLGATGNASVAISGIWPTGITLDPLTGKVTVDAGIAPGTYNIVYELCDKLTPKACATISNEIVVTCNSTANISGIIKNLQTNNVLANVPVTLIPQNQTTAPILLQITKSDGSYSFSGIIPGDYLVQVQDANLNSVYQLYPVNGSLRFTTIKSCGFQKFDFEYDLSVLPVLGDYVWYDLNGNGIQDEWYDANDDGIVTKNIPDANGSIDYSQWEWIDFNGDGSCRGTLNVGELNMAGFGNSKSSNILITGPNGYLKNTIIGIQGYWRDRPQSANPWGEYNVKLQMDSNLEIQSQAIGSTGLVKVIPSNTEKVISQKTNRGESSMDCAATTQSIKTITLSATNRVHLDLDFGINCSPFVSLMATNDKADFIDGILGVKGFLNVLSNDTFNGLPINPVDVILTVVPNVNFRSNSNGTLDILPNTPGGTYTLSYTICEKTNPSNCSTASVSVFVARPSIALVKTAHFNDENGNGYAQAGETITYNFVVTNTGNVALTKILVEDPLTGIIMTGNSIDLEVGEEDITSFVGVYSLSQSDINSGSISNQAIVTGTSPNGILVKDKSDYGSVFDDNPTVLPISGCSIKVFNAISLNGDKMNELFYIQGLECYPDNVVEIYNRWGVLVYEGNHYNNVNIAFKGFSEGRVTIKNSDKLPEGTYYYILKYKDSEFNTHQKTGYLYLSK</sequence>
<dbReference type="InterPro" id="IPR055354">
    <property type="entry name" value="DUF7507"/>
</dbReference>
<comment type="caution">
    <text evidence="2">The sequence shown here is derived from an EMBL/GenBank/DDBJ whole genome shotgun (WGS) entry which is preliminary data.</text>
</comment>
<dbReference type="Proteomes" id="UP000198424">
    <property type="component" value="Unassembled WGS sequence"/>
</dbReference>
<feature type="domain" description="DUF7507" evidence="1">
    <location>
        <begin position="742"/>
        <end position="846"/>
    </location>
</feature>
<evidence type="ECO:0000313" key="3">
    <source>
        <dbReference type="Proteomes" id="UP000198424"/>
    </source>
</evidence>